<evidence type="ECO:0008006" key="3">
    <source>
        <dbReference type="Google" id="ProtNLM"/>
    </source>
</evidence>
<proteinExistence type="predicted"/>
<comment type="caution">
    <text evidence="1">The sequence shown here is derived from an EMBL/GenBank/DDBJ whole genome shotgun (WGS) entry which is preliminary data.</text>
</comment>
<organism evidence="1 2">
    <name type="scientific">Adhaeribacter pallidiroseus</name>
    <dbReference type="NCBI Taxonomy" id="2072847"/>
    <lineage>
        <taxon>Bacteria</taxon>
        <taxon>Pseudomonadati</taxon>
        <taxon>Bacteroidota</taxon>
        <taxon>Cytophagia</taxon>
        <taxon>Cytophagales</taxon>
        <taxon>Hymenobacteraceae</taxon>
        <taxon>Adhaeribacter</taxon>
    </lineage>
</organism>
<sequence length="120" mass="13448">MLTRILHVTTSMNPELGGVCQAIRTLIKGLEDLNVQNEVVCLDVPGVEFIKADHFPVHAIGPAAGPWAYNSALSPWLFTNVSRFNVIILHGLWLYPNYAIRKALLKYQKKRTSGSVQKYL</sequence>
<dbReference type="AlphaFoldDB" id="A0A369QSA2"/>
<gene>
    <name evidence="1" type="ORF">AHMF7616_04728</name>
</gene>
<dbReference type="SUPFAM" id="SSF53756">
    <property type="entry name" value="UDP-Glycosyltransferase/glycogen phosphorylase"/>
    <property type="match status" value="1"/>
</dbReference>
<protein>
    <recommendedName>
        <fullName evidence="3">Glycosyltransferase subfamily 4-like N-terminal domain-containing protein</fullName>
    </recommendedName>
</protein>
<accession>A0A369QSA2</accession>
<evidence type="ECO:0000313" key="2">
    <source>
        <dbReference type="Proteomes" id="UP000253919"/>
    </source>
</evidence>
<reference evidence="1 2" key="1">
    <citation type="submission" date="2018-04" db="EMBL/GenBank/DDBJ databases">
        <title>Adhaeribacter sp. HMF7616 genome sequencing and assembly.</title>
        <authorList>
            <person name="Kang H."/>
            <person name="Kang J."/>
            <person name="Cha I."/>
            <person name="Kim H."/>
            <person name="Joh K."/>
        </authorList>
    </citation>
    <scope>NUCLEOTIDE SEQUENCE [LARGE SCALE GENOMIC DNA]</scope>
    <source>
        <strain evidence="1 2">HMF7616</strain>
    </source>
</reference>
<name>A0A369QSA2_9BACT</name>
<dbReference type="EMBL" id="QASA01000001">
    <property type="protein sequence ID" value="RDC66097.1"/>
    <property type="molecule type" value="Genomic_DNA"/>
</dbReference>
<dbReference type="Gene3D" id="3.40.50.2000">
    <property type="entry name" value="Glycogen Phosphorylase B"/>
    <property type="match status" value="1"/>
</dbReference>
<evidence type="ECO:0000313" key="1">
    <source>
        <dbReference type="EMBL" id="RDC66097.1"/>
    </source>
</evidence>
<keyword evidence="2" id="KW-1185">Reference proteome</keyword>
<dbReference type="Proteomes" id="UP000253919">
    <property type="component" value="Unassembled WGS sequence"/>
</dbReference>